<dbReference type="EMBL" id="BAAAZN010000003">
    <property type="protein sequence ID" value="GAA3534796.1"/>
    <property type="molecule type" value="Genomic_DNA"/>
</dbReference>
<proteinExistence type="predicted"/>
<protein>
    <submittedName>
        <fullName evidence="2">Uncharacterized protein</fullName>
    </submittedName>
</protein>
<comment type="caution">
    <text evidence="2">The sequence shown here is derived from an EMBL/GenBank/DDBJ whole genome shotgun (WGS) entry which is preliminary data.</text>
</comment>
<sequence>MELTKVVGRRGQPAVGRGLAIGLVVNRTARLGHRPRPGGWAGWLSHLAGSNKTGNHIGSLRPAGPDSNALDRKHGTGQCGGRIGRPTEPGQRSGWVRDRDRDNGRLRNGWLGQRAGRVNGPAGVNGLAGIMTARKNGWPGQRVGLRNGWPDKRPARSTGGLG</sequence>
<organism evidence="2 3">
    <name type="scientific">Amycolatopsis ultiminotia</name>
    <dbReference type="NCBI Taxonomy" id="543629"/>
    <lineage>
        <taxon>Bacteria</taxon>
        <taxon>Bacillati</taxon>
        <taxon>Actinomycetota</taxon>
        <taxon>Actinomycetes</taxon>
        <taxon>Pseudonocardiales</taxon>
        <taxon>Pseudonocardiaceae</taxon>
        <taxon>Amycolatopsis</taxon>
    </lineage>
</organism>
<evidence type="ECO:0000313" key="2">
    <source>
        <dbReference type="EMBL" id="GAA3534796.1"/>
    </source>
</evidence>
<keyword evidence="3" id="KW-1185">Reference proteome</keyword>
<gene>
    <name evidence="2" type="ORF">GCM10022222_17980</name>
</gene>
<evidence type="ECO:0000313" key="3">
    <source>
        <dbReference type="Proteomes" id="UP001500689"/>
    </source>
</evidence>
<name>A0ABP6VIP0_9PSEU</name>
<feature type="region of interest" description="Disordered" evidence="1">
    <location>
        <begin position="138"/>
        <end position="162"/>
    </location>
</feature>
<evidence type="ECO:0000256" key="1">
    <source>
        <dbReference type="SAM" id="MobiDB-lite"/>
    </source>
</evidence>
<dbReference type="Proteomes" id="UP001500689">
    <property type="component" value="Unassembled WGS sequence"/>
</dbReference>
<reference evidence="3" key="1">
    <citation type="journal article" date="2019" name="Int. J. Syst. Evol. Microbiol.">
        <title>The Global Catalogue of Microorganisms (GCM) 10K type strain sequencing project: providing services to taxonomists for standard genome sequencing and annotation.</title>
        <authorList>
            <consortium name="The Broad Institute Genomics Platform"/>
            <consortium name="The Broad Institute Genome Sequencing Center for Infectious Disease"/>
            <person name="Wu L."/>
            <person name="Ma J."/>
        </authorList>
    </citation>
    <scope>NUCLEOTIDE SEQUENCE [LARGE SCALE GENOMIC DNA]</scope>
    <source>
        <strain evidence="3">JCM 16898</strain>
    </source>
</reference>
<feature type="compositionally biased region" description="Basic and acidic residues" evidence="1">
    <location>
        <begin position="95"/>
        <end position="105"/>
    </location>
</feature>
<feature type="region of interest" description="Disordered" evidence="1">
    <location>
        <begin position="62"/>
        <end position="111"/>
    </location>
</feature>
<accession>A0ABP6VIP0</accession>